<comment type="caution">
    <text evidence="4">The sequence shown here is derived from an EMBL/GenBank/DDBJ whole genome shotgun (WGS) entry which is preliminary data.</text>
</comment>
<dbReference type="PROSITE" id="PS51257">
    <property type="entry name" value="PROKAR_LIPOPROTEIN"/>
    <property type="match status" value="1"/>
</dbReference>
<name>A0ABV5R4L6_9ACTN</name>
<protein>
    <submittedName>
        <fullName evidence="4">Cyclophilin-like fold protein</fullName>
    </submittedName>
</protein>
<dbReference type="SUPFAM" id="SSF50891">
    <property type="entry name" value="Cyclophilin-like"/>
    <property type="match status" value="1"/>
</dbReference>
<keyword evidence="2" id="KW-0732">Signal</keyword>
<dbReference type="InterPro" id="IPR041183">
    <property type="entry name" value="Cyclophilin-like"/>
</dbReference>
<dbReference type="Proteomes" id="UP001589710">
    <property type="component" value="Unassembled WGS sequence"/>
</dbReference>
<feature type="signal peptide" evidence="2">
    <location>
        <begin position="1"/>
        <end position="29"/>
    </location>
</feature>
<reference evidence="4 5" key="1">
    <citation type="submission" date="2024-09" db="EMBL/GenBank/DDBJ databases">
        <authorList>
            <person name="Sun Q."/>
            <person name="Mori K."/>
        </authorList>
    </citation>
    <scope>NUCLEOTIDE SEQUENCE [LARGE SCALE GENOMIC DNA]</scope>
    <source>
        <strain evidence="4 5">JCM 3331</strain>
    </source>
</reference>
<evidence type="ECO:0000313" key="5">
    <source>
        <dbReference type="Proteomes" id="UP001589710"/>
    </source>
</evidence>
<evidence type="ECO:0000256" key="1">
    <source>
        <dbReference type="SAM" id="MobiDB-lite"/>
    </source>
</evidence>
<feature type="domain" description="Cyclophilin-like" evidence="3">
    <location>
        <begin position="69"/>
        <end position="176"/>
    </location>
</feature>
<evidence type="ECO:0000256" key="2">
    <source>
        <dbReference type="SAM" id="SignalP"/>
    </source>
</evidence>
<evidence type="ECO:0000259" key="3">
    <source>
        <dbReference type="Pfam" id="PF18050"/>
    </source>
</evidence>
<keyword evidence="5" id="KW-1185">Reference proteome</keyword>
<feature type="chain" id="PRO_5047105592" evidence="2">
    <location>
        <begin position="30"/>
        <end position="179"/>
    </location>
</feature>
<accession>A0ABV5R4L6</accession>
<dbReference type="Pfam" id="PF18050">
    <property type="entry name" value="Cyclophil_like2"/>
    <property type="match status" value="1"/>
</dbReference>
<evidence type="ECO:0000313" key="4">
    <source>
        <dbReference type="EMBL" id="MFB9572787.1"/>
    </source>
</evidence>
<gene>
    <name evidence="4" type="ORF">ACFFTL_10740</name>
</gene>
<feature type="compositionally biased region" description="Polar residues" evidence="1">
    <location>
        <begin position="31"/>
        <end position="41"/>
    </location>
</feature>
<dbReference type="EMBL" id="JBHMCG010000052">
    <property type="protein sequence ID" value="MFB9572787.1"/>
    <property type="molecule type" value="Genomic_DNA"/>
</dbReference>
<feature type="compositionally biased region" description="Polar residues" evidence="1">
    <location>
        <begin position="49"/>
        <end position="61"/>
    </location>
</feature>
<feature type="region of interest" description="Disordered" evidence="1">
    <location>
        <begin position="31"/>
        <end position="62"/>
    </location>
</feature>
<proteinExistence type="predicted"/>
<organism evidence="4 5">
    <name type="scientific">Streptomyces yanii</name>
    <dbReference type="NCBI Taxonomy" id="78510"/>
    <lineage>
        <taxon>Bacteria</taxon>
        <taxon>Bacillati</taxon>
        <taxon>Actinomycetota</taxon>
        <taxon>Actinomycetes</taxon>
        <taxon>Kitasatosporales</taxon>
        <taxon>Streptomycetaceae</taxon>
        <taxon>Streptomyces</taxon>
    </lineage>
</organism>
<sequence>MPLRLFGPLRPVLSAIAAAVGLLALTACSGSEQPADQSAPATASGRPRTASTHPTPPSGRSSAVRIQLILDGHPVRATLNDSPAARDFAALLPLSLGLEDFHRTERVADLPRKLDTSGAPDAPTPQAGDLAHYAPWRNLALFYRDGERSPGLVILGRLDDSQTIDRLATADRVTIEPLT</sequence>
<dbReference type="RefSeq" id="WP_386143708.1">
    <property type="nucleotide sequence ID" value="NZ_JBHMCG010000052.1"/>
</dbReference>
<dbReference type="Gene3D" id="2.40.100.20">
    <property type="match status" value="1"/>
</dbReference>
<dbReference type="InterPro" id="IPR029000">
    <property type="entry name" value="Cyclophilin-like_dom_sf"/>
</dbReference>